<sequence>MDSTINDRINAASQRRESLDAEQAATLAAELRQWEAKEDRAQELKQQNIDQKREKAHASLDDVSGESFFAYLHAFL</sequence>
<evidence type="ECO:0000313" key="4">
    <source>
        <dbReference type="Proteomes" id="UP000193642"/>
    </source>
</evidence>
<proteinExistence type="predicted"/>
<accession>A0A1Y2CHU3</accession>
<dbReference type="EMBL" id="MCGO01000018">
    <property type="protein sequence ID" value="ORY45885.1"/>
    <property type="molecule type" value="Genomic_DNA"/>
</dbReference>
<feature type="coiled-coil region" evidence="1">
    <location>
        <begin position="24"/>
        <end position="61"/>
    </location>
</feature>
<dbReference type="AlphaFoldDB" id="A0A1Y2CHU3"/>
<feature type="compositionally biased region" description="Polar residues" evidence="2">
    <location>
        <begin position="1"/>
        <end position="13"/>
    </location>
</feature>
<dbReference type="Proteomes" id="UP000193642">
    <property type="component" value="Unassembled WGS sequence"/>
</dbReference>
<reference evidence="3 4" key="1">
    <citation type="submission" date="2016-07" db="EMBL/GenBank/DDBJ databases">
        <title>Pervasive Adenine N6-methylation of Active Genes in Fungi.</title>
        <authorList>
            <consortium name="DOE Joint Genome Institute"/>
            <person name="Mondo S.J."/>
            <person name="Dannebaum R.O."/>
            <person name="Kuo R.C."/>
            <person name="Labutti K."/>
            <person name="Haridas S."/>
            <person name="Kuo A."/>
            <person name="Salamov A."/>
            <person name="Ahrendt S.R."/>
            <person name="Lipzen A."/>
            <person name="Sullivan W."/>
            <person name="Andreopoulos W.B."/>
            <person name="Clum A."/>
            <person name="Lindquist E."/>
            <person name="Daum C."/>
            <person name="Ramamoorthy G.K."/>
            <person name="Gryganskyi A."/>
            <person name="Culley D."/>
            <person name="Magnuson J.K."/>
            <person name="James T.Y."/>
            <person name="O'Malley M.A."/>
            <person name="Stajich J.E."/>
            <person name="Spatafora J.W."/>
            <person name="Visel A."/>
            <person name="Grigoriev I.V."/>
        </authorList>
    </citation>
    <scope>NUCLEOTIDE SEQUENCE [LARGE SCALE GENOMIC DNA]</scope>
    <source>
        <strain evidence="3 4">JEL800</strain>
    </source>
</reference>
<comment type="caution">
    <text evidence="3">The sequence shown here is derived from an EMBL/GenBank/DDBJ whole genome shotgun (WGS) entry which is preliminary data.</text>
</comment>
<name>A0A1Y2CHU3_9FUNG</name>
<protein>
    <submittedName>
        <fullName evidence="3">Uncharacterized protein</fullName>
    </submittedName>
</protein>
<gene>
    <name evidence="3" type="ORF">BCR33DRAFT_715918</name>
</gene>
<dbReference type="OrthoDB" id="2144169at2759"/>
<keyword evidence="1" id="KW-0175">Coiled coil</keyword>
<feature type="region of interest" description="Disordered" evidence="2">
    <location>
        <begin position="1"/>
        <end position="20"/>
    </location>
</feature>
<evidence type="ECO:0000256" key="1">
    <source>
        <dbReference type="SAM" id="Coils"/>
    </source>
</evidence>
<organism evidence="3 4">
    <name type="scientific">Rhizoclosmatium globosum</name>
    <dbReference type="NCBI Taxonomy" id="329046"/>
    <lineage>
        <taxon>Eukaryota</taxon>
        <taxon>Fungi</taxon>
        <taxon>Fungi incertae sedis</taxon>
        <taxon>Chytridiomycota</taxon>
        <taxon>Chytridiomycota incertae sedis</taxon>
        <taxon>Chytridiomycetes</taxon>
        <taxon>Chytridiales</taxon>
        <taxon>Chytriomycetaceae</taxon>
        <taxon>Rhizoclosmatium</taxon>
    </lineage>
</organism>
<evidence type="ECO:0000256" key="2">
    <source>
        <dbReference type="SAM" id="MobiDB-lite"/>
    </source>
</evidence>
<evidence type="ECO:0000313" key="3">
    <source>
        <dbReference type="EMBL" id="ORY45885.1"/>
    </source>
</evidence>
<keyword evidence="4" id="KW-1185">Reference proteome</keyword>